<dbReference type="Proteomes" id="UP000821865">
    <property type="component" value="Chromosome 7"/>
</dbReference>
<accession>A0ACB8CDQ2</accession>
<gene>
    <name evidence="1" type="ORF">HPB49_006045</name>
</gene>
<reference evidence="1" key="1">
    <citation type="submission" date="2020-05" db="EMBL/GenBank/DDBJ databases">
        <title>Large-scale comparative analyses of tick genomes elucidate their genetic diversity and vector capacities.</title>
        <authorList>
            <person name="Jia N."/>
            <person name="Wang J."/>
            <person name="Shi W."/>
            <person name="Du L."/>
            <person name="Sun Y."/>
            <person name="Zhan W."/>
            <person name="Jiang J."/>
            <person name="Wang Q."/>
            <person name="Zhang B."/>
            <person name="Ji P."/>
            <person name="Sakyi L.B."/>
            <person name="Cui X."/>
            <person name="Yuan T."/>
            <person name="Jiang B."/>
            <person name="Yang W."/>
            <person name="Lam T.T.-Y."/>
            <person name="Chang Q."/>
            <person name="Ding S."/>
            <person name="Wang X."/>
            <person name="Zhu J."/>
            <person name="Ruan X."/>
            <person name="Zhao L."/>
            <person name="Wei J."/>
            <person name="Que T."/>
            <person name="Du C."/>
            <person name="Cheng J."/>
            <person name="Dai P."/>
            <person name="Han X."/>
            <person name="Huang E."/>
            <person name="Gao Y."/>
            <person name="Liu J."/>
            <person name="Shao H."/>
            <person name="Ye R."/>
            <person name="Li L."/>
            <person name="Wei W."/>
            <person name="Wang X."/>
            <person name="Wang C."/>
            <person name="Yang T."/>
            <person name="Huo Q."/>
            <person name="Li W."/>
            <person name="Guo W."/>
            <person name="Chen H."/>
            <person name="Zhou L."/>
            <person name="Ni X."/>
            <person name="Tian J."/>
            <person name="Zhou Y."/>
            <person name="Sheng Y."/>
            <person name="Liu T."/>
            <person name="Pan Y."/>
            <person name="Xia L."/>
            <person name="Li J."/>
            <person name="Zhao F."/>
            <person name="Cao W."/>
        </authorList>
    </citation>
    <scope>NUCLEOTIDE SEQUENCE</scope>
    <source>
        <strain evidence="1">Dsil-2018</strain>
    </source>
</reference>
<evidence type="ECO:0000313" key="1">
    <source>
        <dbReference type="EMBL" id="KAH7940807.1"/>
    </source>
</evidence>
<evidence type="ECO:0000313" key="2">
    <source>
        <dbReference type="Proteomes" id="UP000821865"/>
    </source>
</evidence>
<sequence>MSAQPLTTGEMSREDRERLVQQRMEEMRRKNEELLRRHAEIEADKKNADLLSSAAIKDNSLRKPPSADSSSSTQEKAEKKPPKPRQPREPRVRPVLPPVERDTLAHRMQRLSTEDGPPPDPNYRFLADRMREGDADGGGDASGDRGNSRRHRDNYGGQDFENVRHAMRQDKALHREAGHTLPPKLAMTGRERREYEQWKSDRAAIDQARMQRHMDSEGNFTREWDLHKGQQLGPPSPPTDRRAPRGGSTLGSHIYLRGGSRGRGEGGRRSSHHGPAGGRGRGSSGDSEVSGDEGFHGKSRQLHRGGGAGKGTINGQDVSHRRGSRHDNQRRHSARSDISDGSTSDDTQAYNGSCSGKKPFTSFLGGWYRKIPTGSCKQGWVKVAAVAFPPHKGVFGPGKKAGPSSTQQPQPR</sequence>
<name>A0ACB8CDQ2_DERSI</name>
<protein>
    <submittedName>
        <fullName evidence="1">Uncharacterized protein</fullName>
    </submittedName>
</protein>
<dbReference type="EMBL" id="CM023476">
    <property type="protein sequence ID" value="KAH7940807.1"/>
    <property type="molecule type" value="Genomic_DNA"/>
</dbReference>
<keyword evidence="2" id="KW-1185">Reference proteome</keyword>
<comment type="caution">
    <text evidence="1">The sequence shown here is derived from an EMBL/GenBank/DDBJ whole genome shotgun (WGS) entry which is preliminary data.</text>
</comment>
<organism evidence="1 2">
    <name type="scientific">Dermacentor silvarum</name>
    <name type="common">Tick</name>
    <dbReference type="NCBI Taxonomy" id="543639"/>
    <lineage>
        <taxon>Eukaryota</taxon>
        <taxon>Metazoa</taxon>
        <taxon>Ecdysozoa</taxon>
        <taxon>Arthropoda</taxon>
        <taxon>Chelicerata</taxon>
        <taxon>Arachnida</taxon>
        <taxon>Acari</taxon>
        <taxon>Parasitiformes</taxon>
        <taxon>Ixodida</taxon>
        <taxon>Ixodoidea</taxon>
        <taxon>Ixodidae</taxon>
        <taxon>Rhipicephalinae</taxon>
        <taxon>Dermacentor</taxon>
    </lineage>
</organism>
<proteinExistence type="predicted"/>